<name>A0AAW0G8X1_9APHY</name>
<feature type="compositionally biased region" description="Polar residues" evidence="1">
    <location>
        <begin position="338"/>
        <end position="350"/>
    </location>
</feature>
<dbReference type="EMBL" id="JASBNA010000007">
    <property type="protein sequence ID" value="KAK7689865.1"/>
    <property type="molecule type" value="Genomic_DNA"/>
</dbReference>
<dbReference type="Proteomes" id="UP001385951">
    <property type="component" value="Unassembled WGS sequence"/>
</dbReference>
<sequence>MSLDGLQRYPVKSFVFHCTKAPGAASQSGTERGRSPREKHASASKTSGGVPCVQPCASASAVFPTSFSSPSTLLSPPLTSPVKPADTDLGAIESDSTPRGDSSTLIRPGSEVEGEGDTARILSNLDSMPAPQAERSRRHRSSLTTNGSGSTVREAATIPRSASSRTPRKSILNSPSQKFNTQSSQPEAGPSTPERQLGLPSSTPRTPASRPKRSSSEPGLTSVLETPTNNKGKRKADDIEITPPDQKNGQRTTFALPVENTRRPHHQSDPSAAPSAYQRKRVRLSTTPSPAPSPGHSRPPTSQNVENQGSWSSRTSGPPPALSRAVSARAASTRSGSVQPSTPTSPSRPLNRSHSHHSPCPIADTPTSSSC</sequence>
<feature type="compositionally biased region" description="Basic and acidic residues" evidence="1">
    <location>
        <begin position="31"/>
        <end position="41"/>
    </location>
</feature>
<feature type="compositionally biased region" description="Low complexity" evidence="1">
    <location>
        <begin position="200"/>
        <end position="209"/>
    </location>
</feature>
<feature type="compositionally biased region" description="Polar residues" evidence="1">
    <location>
        <begin position="299"/>
        <end position="316"/>
    </location>
</feature>
<dbReference type="AlphaFoldDB" id="A0AAW0G8X1"/>
<reference evidence="2 3" key="1">
    <citation type="submission" date="2022-09" db="EMBL/GenBank/DDBJ databases">
        <authorList>
            <person name="Palmer J.M."/>
        </authorList>
    </citation>
    <scope>NUCLEOTIDE SEQUENCE [LARGE SCALE GENOMIC DNA]</scope>
    <source>
        <strain evidence="2 3">DSM 7382</strain>
    </source>
</reference>
<feature type="region of interest" description="Disordered" evidence="1">
    <location>
        <begin position="22"/>
        <end position="371"/>
    </location>
</feature>
<feature type="compositionally biased region" description="Polar residues" evidence="1">
    <location>
        <begin position="142"/>
        <end position="151"/>
    </location>
</feature>
<protein>
    <submittedName>
        <fullName evidence="2">Uncharacterized protein</fullName>
    </submittedName>
</protein>
<comment type="caution">
    <text evidence="2">The sequence shown here is derived from an EMBL/GenBank/DDBJ whole genome shotgun (WGS) entry which is preliminary data.</text>
</comment>
<keyword evidence="3" id="KW-1185">Reference proteome</keyword>
<gene>
    <name evidence="2" type="ORF">QCA50_006504</name>
</gene>
<evidence type="ECO:0000313" key="2">
    <source>
        <dbReference type="EMBL" id="KAK7689865.1"/>
    </source>
</evidence>
<organism evidence="2 3">
    <name type="scientific">Cerrena zonata</name>
    <dbReference type="NCBI Taxonomy" id="2478898"/>
    <lineage>
        <taxon>Eukaryota</taxon>
        <taxon>Fungi</taxon>
        <taxon>Dikarya</taxon>
        <taxon>Basidiomycota</taxon>
        <taxon>Agaricomycotina</taxon>
        <taxon>Agaricomycetes</taxon>
        <taxon>Polyporales</taxon>
        <taxon>Cerrenaceae</taxon>
        <taxon>Cerrena</taxon>
    </lineage>
</organism>
<feature type="compositionally biased region" description="Polar residues" evidence="1">
    <location>
        <begin position="217"/>
        <end position="230"/>
    </location>
</feature>
<feature type="compositionally biased region" description="Polar residues" evidence="1">
    <location>
        <begin position="94"/>
        <end position="105"/>
    </location>
</feature>
<feature type="compositionally biased region" description="Low complexity" evidence="1">
    <location>
        <begin position="57"/>
        <end position="82"/>
    </location>
</feature>
<feature type="compositionally biased region" description="Low complexity" evidence="1">
    <location>
        <begin position="322"/>
        <end position="337"/>
    </location>
</feature>
<accession>A0AAW0G8X1</accession>
<evidence type="ECO:0000313" key="3">
    <source>
        <dbReference type="Proteomes" id="UP001385951"/>
    </source>
</evidence>
<evidence type="ECO:0000256" key="1">
    <source>
        <dbReference type="SAM" id="MobiDB-lite"/>
    </source>
</evidence>
<feature type="compositionally biased region" description="Polar residues" evidence="1">
    <location>
        <begin position="160"/>
        <end position="186"/>
    </location>
</feature>
<proteinExistence type="predicted"/>